<proteinExistence type="predicted"/>
<dbReference type="AlphaFoldDB" id="A0AAV8AKJ5"/>
<evidence type="ECO:0008006" key="3">
    <source>
        <dbReference type="Google" id="ProtNLM"/>
    </source>
</evidence>
<comment type="caution">
    <text evidence="1">The sequence shown here is derived from an EMBL/GenBank/DDBJ whole genome shotgun (WGS) entry which is preliminary data.</text>
</comment>
<dbReference type="SUPFAM" id="SSF64356">
    <property type="entry name" value="SNARE-like"/>
    <property type="match status" value="1"/>
</dbReference>
<dbReference type="Gene3D" id="3.30.450.70">
    <property type="match status" value="1"/>
</dbReference>
<evidence type="ECO:0000313" key="1">
    <source>
        <dbReference type="EMBL" id="KAJ3452620.1"/>
    </source>
</evidence>
<dbReference type="GO" id="GO:0005737">
    <property type="term" value="C:cytoplasm"/>
    <property type="evidence" value="ECO:0007669"/>
    <property type="project" value="GOC"/>
</dbReference>
<gene>
    <name evidence="1" type="ORF">M0812_04393</name>
</gene>
<dbReference type="Proteomes" id="UP001146793">
    <property type="component" value="Unassembled WGS sequence"/>
</dbReference>
<protein>
    <recommendedName>
        <fullName evidence="3">Trafficking protein particle complex subunit 2-like protein</fullName>
    </recommendedName>
</protein>
<dbReference type="Pfam" id="PF04628">
    <property type="entry name" value="Sedlin_N"/>
    <property type="match status" value="1"/>
</dbReference>
<organism evidence="1 2">
    <name type="scientific">Anaeramoeba flamelloides</name>
    <dbReference type="NCBI Taxonomy" id="1746091"/>
    <lineage>
        <taxon>Eukaryota</taxon>
        <taxon>Metamonada</taxon>
        <taxon>Anaeramoebidae</taxon>
        <taxon>Anaeramoeba</taxon>
    </lineage>
</organism>
<dbReference type="InterPro" id="IPR006722">
    <property type="entry name" value="Sedlin"/>
</dbReference>
<name>A0AAV8AKJ5_9EUKA</name>
<reference evidence="1" key="1">
    <citation type="submission" date="2022-08" db="EMBL/GenBank/DDBJ databases">
        <title>Novel sulphate-reducing endosymbionts in the free-living metamonad Anaeramoeba.</title>
        <authorList>
            <person name="Jerlstrom-Hultqvist J."/>
            <person name="Cepicka I."/>
            <person name="Gallot-Lavallee L."/>
            <person name="Salas-Leiva D."/>
            <person name="Curtis B.A."/>
            <person name="Zahonova K."/>
            <person name="Pipaliya S."/>
            <person name="Dacks J."/>
            <person name="Roger A.J."/>
        </authorList>
    </citation>
    <scope>NUCLEOTIDE SEQUENCE</scope>
    <source>
        <strain evidence="1">Busselton2</strain>
    </source>
</reference>
<dbReference type="EMBL" id="JANTQA010000008">
    <property type="protein sequence ID" value="KAJ3452620.1"/>
    <property type="molecule type" value="Genomic_DNA"/>
</dbReference>
<accession>A0AAV8AKJ5</accession>
<evidence type="ECO:0000313" key="2">
    <source>
        <dbReference type="Proteomes" id="UP001146793"/>
    </source>
</evidence>
<dbReference type="InterPro" id="IPR011012">
    <property type="entry name" value="Longin-like_dom_sf"/>
</dbReference>
<dbReference type="GO" id="GO:0006888">
    <property type="term" value="P:endoplasmic reticulum to Golgi vesicle-mediated transport"/>
    <property type="evidence" value="ECO:0007669"/>
    <property type="project" value="InterPro"/>
</dbReference>
<sequence>MHIVSIAVVGKKNNPLYIYCENPNKKENFEYIIHTSLDFFEENKISNDQKNLNEEKPFYVGLLFPIESYRVKKNKKYQVNHRNEKQIKQNFRNTIKHNFFHLSFGNGRAFCSDLYVGKK</sequence>